<evidence type="ECO:0000313" key="3">
    <source>
        <dbReference type="Proteomes" id="UP000054736"/>
    </source>
</evidence>
<dbReference type="GO" id="GO:0005886">
    <property type="term" value="C:plasma membrane"/>
    <property type="evidence" value="ECO:0007669"/>
    <property type="project" value="TreeGrafter"/>
</dbReference>
<dbReference type="PANTHER" id="PTHR30199:SF0">
    <property type="entry name" value="INNER MEMBRANE PROTEIN YDCO"/>
    <property type="match status" value="1"/>
</dbReference>
<dbReference type="GO" id="GO:0042925">
    <property type="term" value="F:benzoate transmembrane transporter activity"/>
    <property type="evidence" value="ECO:0007669"/>
    <property type="project" value="InterPro"/>
</dbReference>
<feature type="transmembrane region" description="Helical" evidence="1">
    <location>
        <begin position="205"/>
        <end position="224"/>
    </location>
</feature>
<gene>
    <name evidence="2" type="primary">ydcO</name>
    <name evidence="2" type="ORF">Ldro_1625</name>
</gene>
<feature type="transmembrane region" description="Helical" evidence="1">
    <location>
        <begin position="359"/>
        <end position="380"/>
    </location>
</feature>
<dbReference type="RefSeq" id="WP_058495904.1">
    <property type="nucleotide sequence ID" value="NZ_CAAAIU010000002.1"/>
</dbReference>
<organism evidence="2 3">
    <name type="scientific">Legionella drozanskii LLAP-1</name>
    <dbReference type="NCBI Taxonomy" id="1212489"/>
    <lineage>
        <taxon>Bacteria</taxon>
        <taxon>Pseudomonadati</taxon>
        <taxon>Pseudomonadota</taxon>
        <taxon>Gammaproteobacteria</taxon>
        <taxon>Legionellales</taxon>
        <taxon>Legionellaceae</taxon>
        <taxon>Legionella</taxon>
    </lineage>
</organism>
<proteinExistence type="predicted"/>
<reference evidence="2 3" key="1">
    <citation type="submission" date="2015-11" db="EMBL/GenBank/DDBJ databases">
        <title>Genomic analysis of 38 Legionella species identifies large and diverse effector repertoires.</title>
        <authorList>
            <person name="Burstein D."/>
            <person name="Amaro F."/>
            <person name="Zusman T."/>
            <person name="Lifshitz Z."/>
            <person name="Cohen O."/>
            <person name="Gilbert J.A."/>
            <person name="Pupko T."/>
            <person name="Shuman H.A."/>
            <person name="Segal G."/>
        </authorList>
    </citation>
    <scope>NUCLEOTIDE SEQUENCE [LARGE SCALE GENOMIC DNA]</scope>
    <source>
        <strain evidence="2 3">ATCC 700990</strain>
    </source>
</reference>
<feature type="transmembrane region" description="Helical" evidence="1">
    <location>
        <begin position="45"/>
        <end position="64"/>
    </location>
</feature>
<dbReference type="InterPro" id="IPR004711">
    <property type="entry name" value="Benzoate_Transporter"/>
</dbReference>
<protein>
    <submittedName>
        <fullName evidence="2">Inner membrane protein YdcO</fullName>
    </submittedName>
</protein>
<evidence type="ECO:0000313" key="2">
    <source>
        <dbReference type="EMBL" id="KTC88006.1"/>
    </source>
</evidence>
<feature type="transmembrane region" description="Helical" evidence="1">
    <location>
        <begin position="6"/>
        <end position="33"/>
    </location>
</feature>
<accession>A0A0W0SXC7</accession>
<dbReference type="AlphaFoldDB" id="A0A0W0SXC7"/>
<sequence length="394" mass="41497">MFNKFIFANLTAGFVTVMVGFTSSVVIIFQAAAAAGANSAEVSSWLLALGLGMGITSIGLSLLYRVPILTAWSTPGAALLATSLTGVSMPEAIGAFIFSALLIILSGFTGWFEKLMARIPRSLTSAMLAGILLQFGMNLFVAMEHQFVLVIAMFVSYLVGKHLFPRYVIIFSLLLGIFIASYAGLFNLANFHVALSTPQFVMPEFSWPVLMSIGIPLFIVTMTSQNIPGVAALHASGYNPPISALISWTGLTTLILAPFGGYALNLAAITAAICMGKDADPDPKLRYRAAVWAGVFYVITGIFGATVVALFAAFPKELVLAIAGLALLNAIGGSLKLAVDDETHREPALITFLISASGISLLGIGAAFWGLVAGSLGYIINSTILSAKRDLAKI</sequence>
<feature type="transmembrane region" description="Helical" evidence="1">
    <location>
        <begin position="289"/>
        <end position="311"/>
    </location>
</feature>
<keyword evidence="1" id="KW-0812">Transmembrane</keyword>
<feature type="transmembrane region" description="Helical" evidence="1">
    <location>
        <begin position="245"/>
        <end position="269"/>
    </location>
</feature>
<name>A0A0W0SXC7_9GAMM</name>
<dbReference type="STRING" id="1212489.Ldro_1625"/>
<keyword evidence="1" id="KW-0472">Membrane</keyword>
<comment type="caution">
    <text evidence="2">The sequence shown here is derived from an EMBL/GenBank/DDBJ whole genome shotgun (WGS) entry which is preliminary data.</text>
</comment>
<evidence type="ECO:0000256" key="1">
    <source>
        <dbReference type="SAM" id="Phobius"/>
    </source>
</evidence>
<dbReference type="EMBL" id="LNXY01000020">
    <property type="protein sequence ID" value="KTC88006.1"/>
    <property type="molecule type" value="Genomic_DNA"/>
</dbReference>
<feature type="transmembrane region" description="Helical" evidence="1">
    <location>
        <begin position="119"/>
        <end position="137"/>
    </location>
</feature>
<feature type="transmembrane region" description="Helical" evidence="1">
    <location>
        <begin position="167"/>
        <end position="185"/>
    </location>
</feature>
<feature type="transmembrane region" description="Helical" evidence="1">
    <location>
        <begin position="318"/>
        <end position="339"/>
    </location>
</feature>
<keyword evidence="3" id="KW-1185">Reference proteome</keyword>
<feature type="transmembrane region" description="Helical" evidence="1">
    <location>
        <begin position="92"/>
        <end position="112"/>
    </location>
</feature>
<dbReference type="Proteomes" id="UP000054736">
    <property type="component" value="Unassembled WGS sequence"/>
</dbReference>
<keyword evidence="1" id="KW-1133">Transmembrane helix</keyword>
<dbReference type="Pfam" id="PF03594">
    <property type="entry name" value="BenE"/>
    <property type="match status" value="1"/>
</dbReference>
<dbReference type="PATRIC" id="fig|1212489.4.peg.1717"/>
<dbReference type="PANTHER" id="PTHR30199">
    <property type="entry name" value="MFS FAMILY TRANSPORTER, PREDICTED SUBSTRATE BENZOATE"/>
    <property type="match status" value="1"/>
</dbReference>
<dbReference type="OrthoDB" id="9792424at2"/>
<dbReference type="NCBIfam" id="TIGR00843">
    <property type="entry name" value="benE"/>
    <property type="match status" value="1"/>
</dbReference>